<evidence type="ECO:0000256" key="8">
    <source>
        <dbReference type="NCBIfam" id="TIGR00188"/>
    </source>
</evidence>
<reference evidence="9 10" key="1">
    <citation type="journal article" date="2016" name="Nat. Commun.">
        <title>Thousands of microbial genomes shed light on interconnected biogeochemical processes in an aquifer system.</title>
        <authorList>
            <person name="Anantharaman K."/>
            <person name="Brown C.T."/>
            <person name="Hug L.A."/>
            <person name="Sharon I."/>
            <person name="Castelle C.J."/>
            <person name="Probst A.J."/>
            <person name="Thomas B.C."/>
            <person name="Singh A."/>
            <person name="Wilkins M.J."/>
            <person name="Karaoz U."/>
            <person name="Brodie E.L."/>
            <person name="Williams K.H."/>
            <person name="Hubbard S.S."/>
            <person name="Banfield J.F."/>
        </authorList>
    </citation>
    <scope>NUCLEOTIDE SEQUENCE [LARGE SCALE GENOMIC DNA]</scope>
</reference>
<keyword evidence="2 7" id="KW-0819">tRNA processing</keyword>
<dbReference type="GO" id="GO:0001682">
    <property type="term" value="P:tRNA 5'-leader removal"/>
    <property type="evidence" value="ECO:0007669"/>
    <property type="project" value="UniProtKB-UniRule"/>
</dbReference>
<dbReference type="GO" id="GO:0042781">
    <property type="term" value="F:3'-tRNA processing endoribonuclease activity"/>
    <property type="evidence" value="ECO:0007669"/>
    <property type="project" value="TreeGrafter"/>
</dbReference>
<organism evidence="9 10">
    <name type="scientific">Candidatus Woesebacteria bacterium RIFCSPLOWO2_01_FULL_44_14</name>
    <dbReference type="NCBI Taxonomy" id="1802525"/>
    <lineage>
        <taxon>Bacteria</taxon>
        <taxon>Candidatus Woeseibacteriota</taxon>
    </lineage>
</organism>
<dbReference type="PANTHER" id="PTHR33992:SF1">
    <property type="entry name" value="RIBONUCLEASE P PROTEIN COMPONENT"/>
    <property type="match status" value="1"/>
</dbReference>
<keyword evidence="5 7" id="KW-0378">Hydrolase</keyword>
<name>A0A1F8C166_9BACT</name>
<comment type="catalytic activity">
    <reaction evidence="7">
        <text>Endonucleolytic cleavage of RNA, removing 5'-extranucleotides from tRNA precursor.</text>
        <dbReference type="EC" id="3.1.26.5"/>
    </reaction>
</comment>
<dbReference type="HAMAP" id="MF_00227">
    <property type="entry name" value="RNase_P"/>
    <property type="match status" value="1"/>
</dbReference>
<evidence type="ECO:0000256" key="7">
    <source>
        <dbReference type="HAMAP-Rule" id="MF_00227"/>
    </source>
</evidence>
<dbReference type="PANTHER" id="PTHR33992">
    <property type="entry name" value="RIBONUCLEASE P PROTEIN COMPONENT"/>
    <property type="match status" value="1"/>
</dbReference>
<dbReference type="STRING" id="1802525.A2975_03235"/>
<dbReference type="EMBL" id="MGHL01000006">
    <property type="protein sequence ID" value="OGM70063.1"/>
    <property type="molecule type" value="Genomic_DNA"/>
</dbReference>
<dbReference type="AlphaFoldDB" id="A0A1F8C166"/>
<evidence type="ECO:0000256" key="6">
    <source>
        <dbReference type="ARBA" id="ARBA00022884"/>
    </source>
</evidence>
<keyword evidence="3 7" id="KW-0540">Nuclease</keyword>
<keyword evidence="6 7" id="KW-0694">RNA-binding</keyword>
<dbReference type="GO" id="GO:0000049">
    <property type="term" value="F:tRNA binding"/>
    <property type="evidence" value="ECO:0007669"/>
    <property type="project" value="UniProtKB-UniRule"/>
</dbReference>
<dbReference type="NCBIfam" id="TIGR00188">
    <property type="entry name" value="rnpA"/>
    <property type="match status" value="1"/>
</dbReference>
<protein>
    <recommendedName>
        <fullName evidence="7 8">Ribonuclease P protein component</fullName>
        <shortName evidence="7">RNase P protein</shortName>
        <shortName evidence="7">RNaseP protein</shortName>
        <ecNumber evidence="7 8">3.1.26.5</ecNumber>
    </recommendedName>
    <alternativeName>
        <fullName evidence="7">Protein C5</fullName>
    </alternativeName>
</protein>
<proteinExistence type="inferred from homology"/>
<comment type="subunit">
    <text evidence="7">Consists of a catalytic RNA component (M1 or rnpB) and a protein subunit.</text>
</comment>
<comment type="caution">
    <text evidence="9">The sequence shown here is derived from an EMBL/GenBank/DDBJ whole genome shotgun (WGS) entry which is preliminary data.</text>
</comment>
<dbReference type="GO" id="GO:0030677">
    <property type="term" value="C:ribonuclease P complex"/>
    <property type="evidence" value="ECO:0007669"/>
    <property type="project" value="TreeGrafter"/>
</dbReference>
<dbReference type="InterPro" id="IPR020568">
    <property type="entry name" value="Ribosomal_Su5_D2-typ_SF"/>
</dbReference>
<dbReference type="Pfam" id="PF00825">
    <property type="entry name" value="Ribonuclease_P"/>
    <property type="match status" value="1"/>
</dbReference>
<keyword evidence="4 7" id="KW-0255">Endonuclease</keyword>
<evidence type="ECO:0000256" key="3">
    <source>
        <dbReference type="ARBA" id="ARBA00022722"/>
    </source>
</evidence>
<evidence type="ECO:0000256" key="5">
    <source>
        <dbReference type="ARBA" id="ARBA00022801"/>
    </source>
</evidence>
<comment type="similarity">
    <text evidence="7">Belongs to the RnpA family.</text>
</comment>
<dbReference type="EC" id="3.1.26.5" evidence="7 8"/>
<dbReference type="SUPFAM" id="SSF54211">
    <property type="entry name" value="Ribosomal protein S5 domain 2-like"/>
    <property type="match status" value="1"/>
</dbReference>
<comment type="function">
    <text evidence="1 7">RNaseP catalyzes the removal of the 5'-leader sequence from pre-tRNA to produce the mature 5'-terminus. It can also cleave other RNA substrates such as 4.5S RNA. The protein component plays an auxiliary but essential role in vivo by binding to the 5'-leader sequence and broadening the substrate specificity of the ribozyme.</text>
</comment>
<dbReference type="InterPro" id="IPR020539">
    <property type="entry name" value="RNase_P_CS"/>
</dbReference>
<evidence type="ECO:0000256" key="1">
    <source>
        <dbReference type="ARBA" id="ARBA00002663"/>
    </source>
</evidence>
<dbReference type="GO" id="GO:0004526">
    <property type="term" value="F:ribonuclease P activity"/>
    <property type="evidence" value="ECO:0007669"/>
    <property type="project" value="UniProtKB-UniRule"/>
</dbReference>
<dbReference type="Gene3D" id="3.30.230.10">
    <property type="match status" value="1"/>
</dbReference>
<sequence length="114" mass="13364">MLARPYRITKEEEFERVKKKGKAYNHPFFTFLVYNRRDKKPSRFGFVISKKISGLATARNKIKRALRDAIRRNLSQIKPGYDVVVLTKGEIARKYTSEIMQEVDAFLKHVSLTN</sequence>
<evidence type="ECO:0000313" key="10">
    <source>
        <dbReference type="Proteomes" id="UP000178429"/>
    </source>
</evidence>
<evidence type="ECO:0000256" key="2">
    <source>
        <dbReference type="ARBA" id="ARBA00022694"/>
    </source>
</evidence>
<dbReference type="Proteomes" id="UP000178429">
    <property type="component" value="Unassembled WGS sequence"/>
</dbReference>
<accession>A0A1F8C166</accession>
<evidence type="ECO:0000256" key="4">
    <source>
        <dbReference type="ARBA" id="ARBA00022759"/>
    </source>
</evidence>
<dbReference type="InterPro" id="IPR014721">
    <property type="entry name" value="Ribsml_uS5_D2-typ_fold_subgr"/>
</dbReference>
<evidence type="ECO:0000313" key="9">
    <source>
        <dbReference type="EMBL" id="OGM70063.1"/>
    </source>
</evidence>
<gene>
    <name evidence="7" type="primary">rnpA</name>
    <name evidence="9" type="ORF">A2975_03235</name>
</gene>
<dbReference type="InterPro" id="IPR000100">
    <property type="entry name" value="RNase_P"/>
</dbReference>
<dbReference type="PROSITE" id="PS00648">
    <property type="entry name" value="RIBONUCLEASE_P"/>
    <property type="match status" value="1"/>
</dbReference>